<feature type="transmembrane region" description="Helical" evidence="7">
    <location>
        <begin position="163"/>
        <end position="185"/>
    </location>
</feature>
<dbReference type="Pfam" id="PF07690">
    <property type="entry name" value="MFS_1"/>
    <property type="match status" value="1"/>
</dbReference>
<dbReference type="PANTHER" id="PTHR42718">
    <property type="entry name" value="MAJOR FACILITATOR SUPERFAMILY MULTIDRUG TRANSPORTER MFSC"/>
    <property type="match status" value="1"/>
</dbReference>
<evidence type="ECO:0000256" key="4">
    <source>
        <dbReference type="ARBA" id="ARBA00022692"/>
    </source>
</evidence>
<evidence type="ECO:0000256" key="6">
    <source>
        <dbReference type="ARBA" id="ARBA00023136"/>
    </source>
</evidence>
<dbReference type="PRINTS" id="PR01036">
    <property type="entry name" value="TCRTETB"/>
</dbReference>
<dbReference type="PROSITE" id="PS00216">
    <property type="entry name" value="SUGAR_TRANSPORT_1"/>
    <property type="match status" value="1"/>
</dbReference>
<evidence type="ECO:0000313" key="10">
    <source>
        <dbReference type="Proteomes" id="UP001596087"/>
    </source>
</evidence>
<dbReference type="Gene3D" id="1.20.1250.20">
    <property type="entry name" value="MFS general substrate transporter like domains"/>
    <property type="match status" value="1"/>
</dbReference>
<feature type="transmembrane region" description="Helical" evidence="7">
    <location>
        <begin position="361"/>
        <end position="381"/>
    </location>
</feature>
<feature type="transmembrane region" description="Helical" evidence="7">
    <location>
        <begin position="296"/>
        <end position="318"/>
    </location>
</feature>
<keyword evidence="2" id="KW-0813">Transport</keyword>
<dbReference type="InterPro" id="IPR020846">
    <property type="entry name" value="MFS_dom"/>
</dbReference>
<evidence type="ECO:0000313" key="9">
    <source>
        <dbReference type="EMBL" id="MFC5175139.1"/>
    </source>
</evidence>
<name>A0ABW0BCW3_9ACTN</name>
<feature type="transmembrane region" description="Helical" evidence="7">
    <location>
        <begin position="197"/>
        <end position="216"/>
    </location>
</feature>
<protein>
    <submittedName>
        <fullName evidence="9">DHA2 family efflux MFS transporter permease subunit</fullName>
    </submittedName>
</protein>
<keyword evidence="5 7" id="KW-1133">Transmembrane helix</keyword>
<dbReference type="CDD" id="cd17321">
    <property type="entry name" value="MFS_MMR_MDR_like"/>
    <property type="match status" value="1"/>
</dbReference>
<comment type="caution">
    <text evidence="9">The sequence shown here is derived from an EMBL/GenBank/DDBJ whole genome shotgun (WGS) entry which is preliminary data.</text>
</comment>
<feature type="transmembrane region" description="Helical" evidence="7">
    <location>
        <begin position="48"/>
        <end position="65"/>
    </location>
</feature>
<feature type="domain" description="Major facilitator superfamily (MFS) profile" evidence="8">
    <location>
        <begin position="11"/>
        <end position="466"/>
    </location>
</feature>
<feature type="transmembrane region" description="Helical" evidence="7">
    <location>
        <begin position="265"/>
        <end position="290"/>
    </location>
</feature>
<sequence>MTTHTIQRWLTLTALTVVTFLLLLDDTAVAVAQPAIQLRLGLNLQGLQWVINVYTLTIAAFILLAGQLADRFGRRRVYLAGLAIFTLASLGAGLASSEAQLIAMRAVQGLGAALVTPTALAIIADAFPRSQRATALGIWAGVSASALGLGPLVGALINDSLGWRWIFLINVPVGMAVWILARAVLRAGRPPRPSLRLDAAGAVISGTGLLALILGLTQANAAGWLSVRIVSLFLGAALCLALFIRHERMTADPLLRLSLFKDRAFAGANIQILLATSVMCSLFFFLALYLQTVLGYSALEAGAGLLPLTVTIVLVGPFAGRLADRIGPRVPVSTGMLLLAGALLGLSGLSVDSSISSLVPWLALAGFAIGLVTAPTTATAMGSTDTDGYGSAAAVFSTFQTTGLTLGIAIMGAILASFGPGAAFARTIGDSHHEAFVRGFSTALTVNAVIALLAVVVALAMLRPTRGSSGPPNGAVSEETGP</sequence>
<evidence type="ECO:0000256" key="5">
    <source>
        <dbReference type="ARBA" id="ARBA00022989"/>
    </source>
</evidence>
<evidence type="ECO:0000256" key="3">
    <source>
        <dbReference type="ARBA" id="ARBA00022475"/>
    </source>
</evidence>
<feature type="transmembrane region" description="Helical" evidence="7">
    <location>
        <begin position="102"/>
        <end position="124"/>
    </location>
</feature>
<dbReference type="PANTHER" id="PTHR42718:SF46">
    <property type="entry name" value="BLR6921 PROTEIN"/>
    <property type="match status" value="1"/>
</dbReference>
<evidence type="ECO:0000256" key="1">
    <source>
        <dbReference type="ARBA" id="ARBA00004651"/>
    </source>
</evidence>
<keyword evidence="3" id="KW-1003">Cell membrane</keyword>
<gene>
    <name evidence="9" type="ORF">ACFPGP_00555</name>
</gene>
<proteinExistence type="predicted"/>
<comment type="subcellular location">
    <subcellularLocation>
        <location evidence="1">Cell membrane</location>
        <topology evidence="1">Multi-pass membrane protein</topology>
    </subcellularLocation>
</comment>
<keyword evidence="4 7" id="KW-0812">Transmembrane</keyword>
<reference evidence="10" key="1">
    <citation type="journal article" date="2019" name="Int. J. Syst. Evol. Microbiol.">
        <title>The Global Catalogue of Microorganisms (GCM) 10K type strain sequencing project: providing services to taxonomists for standard genome sequencing and annotation.</title>
        <authorList>
            <consortium name="The Broad Institute Genomics Platform"/>
            <consortium name="The Broad Institute Genome Sequencing Center for Infectious Disease"/>
            <person name="Wu L."/>
            <person name="Ma J."/>
        </authorList>
    </citation>
    <scope>NUCLEOTIDE SEQUENCE [LARGE SCALE GENOMIC DNA]</scope>
    <source>
        <strain evidence="10">DFY41</strain>
    </source>
</reference>
<keyword evidence="10" id="KW-1185">Reference proteome</keyword>
<evidence type="ECO:0000256" key="2">
    <source>
        <dbReference type="ARBA" id="ARBA00022448"/>
    </source>
</evidence>
<feature type="transmembrane region" description="Helical" evidence="7">
    <location>
        <begin position="136"/>
        <end position="157"/>
    </location>
</feature>
<dbReference type="NCBIfam" id="TIGR00711">
    <property type="entry name" value="efflux_EmrB"/>
    <property type="match status" value="1"/>
</dbReference>
<dbReference type="InterPro" id="IPR004638">
    <property type="entry name" value="EmrB-like"/>
</dbReference>
<dbReference type="SUPFAM" id="SSF103473">
    <property type="entry name" value="MFS general substrate transporter"/>
    <property type="match status" value="1"/>
</dbReference>
<dbReference type="InterPro" id="IPR011701">
    <property type="entry name" value="MFS"/>
</dbReference>
<accession>A0ABW0BCW3</accession>
<feature type="transmembrane region" description="Helical" evidence="7">
    <location>
        <begin position="222"/>
        <end position="244"/>
    </location>
</feature>
<dbReference type="Gene3D" id="1.20.1720.10">
    <property type="entry name" value="Multidrug resistance protein D"/>
    <property type="match status" value="1"/>
</dbReference>
<feature type="transmembrane region" description="Helical" evidence="7">
    <location>
        <begin position="439"/>
        <end position="462"/>
    </location>
</feature>
<dbReference type="EMBL" id="JBHSKD010000002">
    <property type="protein sequence ID" value="MFC5175139.1"/>
    <property type="molecule type" value="Genomic_DNA"/>
</dbReference>
<evidence type="ECO:0000259" key="8">
    <source>
        <dbReference type="PROSITE" id="PS50850"/>
    </source>
</evidence>
<dbReference type="Proteomes" id="UP001596087">
    <property type="component" value="Unassembled WGS sequence"/>
</dbReference>
<feature type="transmembrane region" description="Helical" evidence="7">
    <location>
        <begin position="393"/>
        <end position="419"/>
    </location>
</feature>
<organism evidence="9 10">
    <name type="scientific">Nocardioides taihuensis</name>
    <dbReference type="NCBI Taxonomy" id="1835606"/>
    <lineage>
        <taxon>Bacteria</taxon>
        <taxon>Bacillati</taxon>
        <taxon>Actinomycetota</taxon>
        <taxon>Actinomycetes</taxon>
        <taxon>Propionibacteriales</taxon>
        <taxon>Nocardioidaceae</taxon>
        <taxon>Nocardioides</taxon>
    </lineage>
</organism>
<dbReference type="InterPro" id="IPR036259">
    <property type="entry name" value="MFS_trans_sf"/>
</dbReference>
<keyword evidence="6 7" id="KW-0472">Membrane</keyword>
<evidence type="ECO:0000256" key="7">
    <source>
        <dbReference type="SAM" id="Phobius"/>
    </source>
</evidence>
<feature type="transmembrane region" description="Helical" evidence="7">
    <location>
        <begin position="77"/>
        <end position="96"/>
    </location>
</feature>
<dbReference type="RefSeq" id="WP_378585447.1">
    <property type="nucleotide sequence ID" value="NZ_JBHSKD010000002.1"/>
</dbReference>
<dbReference type="InterPro" id="IPR005829">
    <property type="entry name" value="Sugar_transporter_CS"/>
</dbReference>
<feature type="transmembrane region" description="Helical" evidence="7">
    <location>
        <begin position="330"/>
        <end position="349"/>
    </location>
</feature>
<dbReference type="PROSITE" id="PS50850">
    <property type="entry name" value="MFS"/>
    <property type="match status" value="1"/>
</dbReference>